<comment type="function">
    <text evidence="9">This protein specifically catalyzes the removal of signal peptides from prolipoproteins.</text>
</comment>
<evidence type="ECO:0000313" key="12">
    <source>
        <dbReference type="Proteomes" id="UP000321306"/>
    </source>
</evidence>
<evidence type="ECO:0000256" key="7">
    <source>
        <dbReference type="ARBA" id="ARBA00022989"/>
    </source>
</evidence>
<evidence type="ECO:0000313" key="11">
    <source>
        <dbReference type="EMBL" id="GEM47827.1"/>
    </source>
</evidence>
<dbReference type="GO" id="GO:0006508">
    <property type="term" value="P:proteolysis"/>
    <property type="evidence" value="ECO:0007669"/>
    <property type="project" value="UniProtKB-KW"/>
</dbReference>
<keyword evidence="12" id="KW-1185">Reference proteome</keyword>
<protein>
    <recommendedName>
        <fullName evidence="9">Lipoprotein signal peptidase</fullName>
        <ecNumber evidence="9">3.4.23.36</ecNumber>
    </recommendedName>
    <alternativeName>
        <fullName evidence="9">Prolipoprotein signal peptidase</fullName>
    </alternativeName>
    <alternativeName>
        <fullName evidence="9">Signal peptidase II</fullName>
        <shortName evidence="9">SPase II</shortName>
    </alternativeName>
</protein>
<dbReference type="UniPathway" id="UPA00665"/>
<keyword evidence="3 9" id="KW-0645">Protease</keyword>
<dbReference type="GO" id="GO:0005886">
    <property type="term" value="C:plasma membrane"/>
    <property type="evidence" value="ECO:0007669"/>
    <property type="project" value="UniProtKB-SubCell"/>
</dbReference>
<feature type="transmembrane region" description="Helical" evidence="9">
    <location>
        <begin position="132"/>
        <end position="153"/>
    </location>
</feature>
<dbReference type="PANTHER" id="PTHR33695">
    <property type="entry name" value="LIPOPROTEIN SIGNAL PEPTIDASE"/>
    <property type="match status" value="1"/>
</dbReference>
<keyword evidence="11" id="KW-0449">Lipoprotein</keyword>
<comment type="caution">
    <text evidence="9">Lacks conserved residue(s) required for the propagation of feature annotation.</text>
</comment>
<feature type="transmembrane region" description="Helical" evidence="9">
    <location>
        <begin position="84"/>
        <end position="101"/>
    </location>
</feature>
<comment type="caution">
    <text evidence="11">The sequence shown here is derived from an EMBL/GenBank/DDBJ whole genome shotgun (WGS) entry which is preliminary data.</text>
</comment>
<dbReference type="NCBIfam" id="TIGR00077">
    <property type="entry name" value="lspA"/>
    <property type="match status" value="1"/>
</dbReference>
<dbReference type="EC" id="3.4.23.36" evidence="9"/>
<evidence type="ECO:0000256" key="1">
    <source>
        <dbReference type="ARBA" id="ARBA00006139"/>
    </source>
</evidence>
<sequence>MPLALIVFAVLIGLDQWLKAWSVGNLQPYVLKPLIDNVLSLTLVYNTGAAWGMLGGATKILAVLRLVVGIGILVYLWREKPRGITFWSLVLIAAGAVGNAIDGIRLGKVVDMFYSHQLSWVTQKIHQQDFPIFNIADSCVVVGTILLIAASLFSKKPEPKKQTTPEA</sequence>
<evidence type="ECO:0000256" key="6">
    <source>
        <dbReference type="ARBA" id="ARBA00022801"/>
    </source>
</evidence>
<dbReference type="RefSeq" id="WP_146886387.1">
    <property type="nucleotide sequence ID" value="NZ_BJXB01000015.1"/>
</dbReference>
<name>A0A511N5U1_DEIC1</name>
<accession>A0A511N5U1</accession>
<keyword evidence="5 9" id="KW-0064">Aspartyl protease</keyword>
<evidence type="ECO:0000256" key="10">
    <source>
        <dbReference type="RuleBase" id="RU004181"/>
    </source>
</evidence>
<evidence type="ECO:0000256" key="4">
    <source>
        <dbReference type="ARBA" id="ARBA00022692"/>
    </source>
</evidence>
<proteinExistence type="inferred from homology"/>
<comment type="pathway">
    <text evidence="9">Protein modification; lipoprotein biosynthesis (signal peptide cleavage).</text>
</comment>
<feature type="active site" evidence="9">
    <location>
        <position position="137"/>
    </location>
</feature>
<evidence type="ECO:0000256" key="8">
    <source>
        <dbReference type="ARBA" id="ARBA00023136"/>
    </source>
</evidence>
<dbReference type="GO" id="GO:0004190">
    <property type="term" value="F:aspartic-type endopeptidase activity"/>
    <property type="evidence" value="ECO:0007669"/>
    <property type="project" value="UniProtKB-UniRule"/>
</dbReference>
<keyword evidence="4 9" id="KW-0812">Transmembrane</keyword>
<keyword evidence="8 9" id="KW-0472">Membrane</keyword>
<reference evidence="11 12" key="1">
    <citation type="submission" date="2019-07" db="EMBL/GenBank/DDBJ databases">
        <title>Whole genome shotgun sequence of Deinococcus cellulosilyticus NBRC 106333.</title>
        <authorList>
            <person name="Hosoyama A."/>
            <person name="Uohara A."/>
            <person name="Ohji S."/>
            <person name="Ichikawa N."/>
        </authorList>
    </citation>
    <scope>NUCLEOTIDE SEQUENCE [LARGE SCALE GENOMIC DNA]</scope>
    <source>
        <strain evidence="11 12">NBRC 106333</strain>
    </source>
</reference>
<evidence type="ECO:0000256" key="3">
    <source>
        <dbReference type="ARBA" id="ARBA00022670"/>
    </source>
</evidence>
<comment type="subcellular location">
    <subcellularLocation>
        <location evidence="9">Cell membrane</location>
        <topology evidence="9">Multi-pass membrane protein</topology>
    </subcellularLocation>
</comment>
<dbReference type="HAMAP" id="MF_00161">
    <property type="entry name" value="LspA"/>
    <property type="match status" value="1"/>
</dbReference>
<dbReference type="PRINTS" id="PR00781">
    <property type="entry name" value="LIPOSIGPTASE"/>
</dbReference>
<dbReference type="Proteomes" id="UP000321306">
    <property type="component" value="Unassembled WGS sequence"/>
</dbReference>
<dbReference type="AlphaFoldDB" id="A0A511N5U1"/>
<comment type="catalytic activity">
    <reaction evidence="9">
        <text>Release of signal peptides from bacterial membrane prolipoproteins. Hydrolyzes -Xaa-Yaa-Zaa-|-(S,diacylglyceryl)Cys-, in which Xaa is hydrophobic (preferably Leu), and Yaa (Ala or Ser) and Zaa (Gly or Ala) have small, neutral side chains.</text>
        <dbReference type="EC" id="3.4.23.36"/>
    </reaction>
</comment>
<feature type="transmembrane region" description="Helical" evidence="9">
    <location>
        <begin position="49"/>
        <end position="77"/>
    </location>
</feature>
<dbReference type="OrthoDB" id="9810259at2"/>
<evidence type="ECO:0000256" key="2">
    <source>
        <dbReference type="ARBA" id="ARBA00022475"/>
    </source>
</evidence>
<keyword evidence="2 9" id="KW-1003">Cell membrane</keyword>
<dbReference type="Pfam" id="PF01252">
    <property type="entry name" value="Peptidase_A8"/>
    <property type="match status" value="1"/>
</dbReference>
<keyword evidence="7 9" id="KW-1133">Transmembrane helix</keyword>
<evidence type="ECO:0000256" key="5">
    <source>
        <dbReference type="ARBA" id="ARBA00022750"/>
    </source>
</evidence>
<gene>
    <name evidence="9 11" type="primary">lspA</name>
    <name evidence="11" type="ORF">DC3_34620</name>
</gene>
<keyword evidence="6 9" id="KW-0378">Hydrolase</keyword>
<organism evidence="11 12">
    <name type="scientific">Deinococcus cellulosilyticus (strain DSM 18568 / NBRC 106333 / KACC 11606 / 5516J-15)</name>
    <dbReference type="NCBI Taxonomy" id="1223518"/>
    <lineage>
        <taxon>Bacteria</taxon>
        <taxon>Thermotogati</taxon>
        <taxon>Deinococcota</taxon>
        <taxon>Deinococci</taxon>
        <taxon>Deinococcales</taxon>
        <taxon>Deinococcaceae</taxon>
        <taxon>Deinococcus</taxon>
    </lineage>
</organism>
<dbReference type="PANTHER" id="PTHR33695:SF1">
    <property type="entry name" value="LIPOPROTEIN SIGNAL PEPTIDASE"/>
    <property type="match status" value="1"/>
</dbReference>
<dbReference type="EMBL" id="BJXB01000015">
    <property type="protein sequence ID" value="GEM47827.1"/>
    <property type="molecule type" value="Genomic_DNA"/>
</dbReference>
<feature type="active site" evidence="9">
    <location>
        <position position="111"/>
    </location>
</feature>
<comment type="similarity">
    <text evidence="1 9 10">Belongs to the peptidase A8 family.</text>
</comment>
<dbReference type="InterPro" id="IPR001872">
    <property type="entry name" value="Peptidase_A8"/>
</dbReference>
<evidence type="ECO:0000256" key="9">
    <source>
        <dbReference type="HAMAP-Rule" id="MF_00161"/>
    </source>
</evidence>